<comment type="catalytic activity">
    <reaction evidence="1 14">
        <text>a ribonucleoside 5'-phosphate + H2O = a ribonucleoside + phosphate</text>
        <dbReference type="Rhea" id="RHEA:12484"/>
        <dbReference type="ChEBI" id="CHEBI:15377"/>
        <dbReference type="ChEBI" id="CHEBI:18254"/>
        <dbReference type="ChEBI" id="CHEBI:43474"/>
        <dbReference type="ChEBI" id="CHEBI:58043"/>
        <dbReference type="EC" id="3.1.3.5"/>
    </reaction>
</comment>
<dbReference type="GO" id="GO:0000287">
    <property type="term" value="F:magnesium ion binding"/>
    <property type="evidence" value="ECO:0007669"/>
    <property type="project" value="InterPro"/>
</dbReference>
<keyword evidence="7 14" id="KW-0547">Nucleotide-binding</keyword>
<evidence type="ECO:0000256" key="7">
    <source>
        <dbReference type="ARBA" id="ARBA00022741"/>
    </source>
</evidence>
<evidence type="ECO:0000256" key="9">
    <source>
        <dbReference type="ARBA" id="ARBA00022842"/>
    </source>
</evidence>
<gene>
    <name evidence="15" type="primary">NT5C3B</name>
</gene>
<dbReference type="NCBIfam" id="TIGR01544">
    <property type="entry name" value="HAD-SF-IE"/>
    <property type="match status" value="1"/>
</dbReference>
<evidence type="ECO:0000256" key="14">
    <source>
        <dbReference type="RuleBase" id="RU361276"/>
    </source>
</evidence>
<evidence type="ECO:0000256" key="1">
    <source>
        <dbReference type="ARBA" id="ARBA00000815"/>
    </source>
</evidence>
<name>A0A1A8DFE4_NOTKA</name>
<dbReference type="Gene3D" id="1.10.150.340">
    <property type="entry name" value="Pyrimidine 5'-nucleotidase (UMPH-1), N-terminal domain"/>
    <property type="match status" value="1"/>
</dbReference>
<evidence type="ECO:0000256" key="2">
    <source>
        <dbReference type="ARBA" id="ARBA00004496"/>
    </source>
</evidence>
<dbReference type="GO" id="GO:0000166">
    <property type="term" value="F:nucleotide binding"/>
    <property type="evidence" value="ECO:0007669"/>
    <property type="project" value="UniProtKB-KW"/>
</dbReference>
<dbReference type="InterPro" id="IPR036412">
    <property type="entry name" value="HAD-like_sf"/>
</dbReference>
<evidence type="ECO:0000256" key="8">
    <source>
        <dbReference type="ARBA" id="ARBA00022801"/>
    </source>
</evidence>
<organism evidence="15">
    <name type="scientific">Nothobranchius kadleci</name>
    <name type="common">African annual killifish</name>
    <dbReference type="NCBI Taxonomy" id="1051664"/>
    <lineage>
        <taxon>Eukaryota</taxon>
        <taxon>Metazoa</taxon>
        <taxon>Chordata</taxon>
        <taxon>Craniata</taxon>
        <taxon>Vertebrata</taxon>
        <taxon>Euteleostomi</taxon>
        <taxon>Actinopterygii</taxon>
        <taxon>Neopterygii</taxon>
        <taxon>Teleostei</taxon>
        <taxon>Neoteleostei</taxon>
        <taxon>Acanthomorphata</taxon>
        <taxon>Ovalentaria</taxon>
        <taxon>Atherinomorphae</taxon>
        <taxon>Cyprinodontiformes</taxon>
        <taxon>Nothobranchiidae</taxon>
        <taxon>Nothobranchius</taxon>
    </lineage>
</organism>
<sequence length="325" mass="37444">MIYQIPWIYTSVRSVLTIRNQLSKTEIPELTKASVMMRERSRVEETISHMQRAGACSLQVISDFDMTLTRFAHDGKRVPTTHNILNNRLLMNEDGTIKMKELFNKYYPIEIDARLSTEEKLPLMVEWWTKVHELLIQQRIRKDKLAHAVKESRSMLRDGYRGFFDHLAEHQVPLLIFSGGVGDILEEVIRQNHVFHPNIHIISNYMDFDHTGLLQAFKGQLIHTYNKREGALSHAAGLGELQDRNNVLLLGDTLGDLRMSDGVSDPRNILTVGFLNDQVEERRESYLNSFDIVLVKDETMDVPNAILRHIISSGTSKTHRKKVDT</sequence>
<dbReference type="SUPFAM" id="SSF56784">
    <property type="entry name" value="HAD-like"/>
    <property type="match status" value="1"/>
</dbReference>
<comment type="catalytic activity">
    <reaction evidence="11">
        <text>CMP + H2O = cytidine + phosphate</text>
        <dbReference type="Rhea" id="RHEA:29367"/>
        <dbReference type="ChEBI" id="CHEBI:15377"/>
        <dbReference type="ChEBI" id="CHEBI:17562"/>
        <dbReference type="ChEBI" id="CHEBI:43474"/>
        <dbReference type="ChEBI" id="CHEBI:60377"/>
        <dbReference type="EC" id="3.1.3.91"/>
    </reaction>
</comment>
<dbReference type="EMBL" id="HAEA01003668">
    <property type="protein sequence ID" value="SBQ32148.1"/>
    <property type="molecule type" value="Transcribed_RNA"/>
</dbReference>
<keyword evidence="10 14" id="KW-0546">Nucleotide metabolism</keyword>
<dbReference type="PANTHER" id="PTHR13045">
    <property type="entry name" value="5'-NUCLEOTIDASE"/>
    <property type="match status" value="1"/>
</dbReference>
<dbReference type="PANTHER" id="PTHR13045:SF15">
    <property type="entry name" value="7-METHYLGUANOSINE PHOSPHATE-SPECIFIC 5'-NUCLEOTIDASE"/>
    <property type="match status" value="1"/>
</dbReference>
<keyword evidence="5 14" id="KW-0963">Cytoplasm</keyword>
<dbReference type="SFLD" id="SFLDS00003">
    <property type="entry name" value="Haloacid_Dehalogenase"/>
    <property type="match status" value="1"/>
</dbReference>
<evidence type="ECO:0000256" key="13">
    <source>
        <dbReference type="ARBA" id="ARBA00048583"/>
    </source>
</evidence>
<dbReference type="FunFam" id="1.10.150.340:FF:000001">
    <property type="entry name" value="Cytosolic 5-nucleotidase 3-like"/>
    <property type="match status" value="1"/>
</dbReference>
<evidence type="ECO:0000313" key="15">
    <source>
        <dbReference type="EMBL" id="SBQ32148.1"/>
    </source>
</evidence>
<evidence type="ECO:0000256" key="11">
    <source>
        <dbReference type="ARBA" id="ARBA00036362"/>
    </source>
</evidence>
<dbReference type="InterPro" id="IPR006434">
    <property type="entry name" value="Pyrimidine_nucleotidase_eu"/>
</dbReference>
<comment type="similarity">
    <text evidence="3 14">Belongs to the pyrimidine 5'-nucleotidase family.</text>
</comment>
<accession>A0A1A8DFE4</accession>
<evidence type="ECO:0000256" key="10">
    <source>
        <dbReference type="ARBA" id="ARBA00023080"/>
    </source>
</evidence>
<comment type="function">
    <text evidence="12">Specifically hydrolyzes 7-methylguanosine monophosphate (m(7)GMP) to 7-methylguanosine and inorganic phosphate. The specific activity for m(7)GMP may protect cells against undesired salvage of m(7)GMP and its incorporation into nucleic acids. Also has weak activity for CMP. UMP and purine nucleotides are poor substrates.</text>
</comment>
<keyword evidence="6" id="KW-0479">Metal-binding</keyword>
<dbReference type="FunFam" id="3.40.50.1000:FF:000032">
    <property type="entry name" value="Cytosolic 5-nucleotidase 3-like"/>
    <property type="match status" value="1"/>
</dbReference>
<keyword evidence="9" id="KW-0460">Magnesium</keyword>
<dbReference type="Gene3D" id="3.40.50.1000">
    <property type="entry name" value="HAD superfamily/HAD-like"/>
    <property type="match status" value="1"/>
</dbReference>
<dbReference type="EC" id="3.1.3.5" evidence="14"/>
<evidence type="ECO:0000256" key="3">
    <source>
        <dbReference type="ARBA" id="ARBA00008389"/>
    </source>
</evidence>
<dbReference type="Pfam" id="PF05822">
    <property type="entry name" value="UMPH-1"/>
    <property type="match status" value="1"/>
</dbReference>
<dbReference type="GO" id="GO:0009117">
    <property type="term" value="P:nucleotide metabolic process"/>
    <property type="evidence" value="ECO:0007669"/>
    <property type="project" value="UniProtKB-KW"/>
</dbReference>
<reference evidence="15" key="1">
    <citation type="submission" date="2016-05" db="EMBL/GenBank/DDBJ databases">
        <authorList>
            <person name="Lavstsen T."/>
            <person name="Jespersen J.S."/>
        </authorList>
    </citation>
    <scope>NUCLEOTIDE SEQUENCE</scope>
    <source>
        <tissue evidence="15">Brain</tissue>
    </source>
</reference>
<evidence type="ECO:0000256" key="12">
    <source>
        <dbReference type="ARBA" id="ARBA00046090"/>
    </source>
</evidence>
<dbReference type="InterPro" id="IPR023214">
    <property type="entry name" value="HAD_sf"/>
</dbReference>
<dbReference type="AlphaFoldDB" id="A0A1A8DFE4"/>
<comment type="catalytic activity">
    <reaction evidence="13">
        <text>N(7)-methyl-GMP + H2O = N(7)-methylguanosine + phosphate</text>
        <dbReference type="Rhea" id="RHEA:37107"/>
        <dbReference type="ChEBI" id="CHEBI:15377"/>
        <dbReference type="ChEBI" id="CHEBI:20794"/>
        <dbReference type="ChEBI" id="CHEBI:43474"/>
        <dbReference type="ChEBI" id="CHEBI:58285"/>
        <dbReference type="EC" id="3.1.3.91"/>
    </reaction>
</comment>
<evidence type="ECO:0000256" key="4">
    <source>
        <dbReference type="ARBA" id="ARBA00011245"/>
    </source>
</evidence>
<keyword evidence="8 14" id="KW-0378">Hydrolase</keyword>
<evidence type="ECO:0000256" key="6">
    <source>
        <dbReference type="ARBA" id="ARBA00022723"/>
    </source>
</evidence>
<dbReference type="GO" id="GO:0008253">
    <property type="term" value="F:5'-nucleotidase activity"/>
    <property type="evidence" value="ECO:0007669"/>
    <property type="project" value="UniProtKB-EC"/>
</dbReference>
<reference evidence="15" key="2">
    <citation type="submission" date="2016-06" db="EMBL/GenBank/DDBJ databases">
        <title>The genome of a short-lived fish provides insights into sex chromosome evolution and the genetic control of aging.</title>
        <authorList>
            <person name="Reichwald K."/>
            <person name="Felder M."/>
            <person name="Petzold A."/>
            <person name="Koch P."/>
            <person name="Groth M."/>
            <person name="Platzer M."/>
        </authorList>
    </citation>
    <scope>NUCLEOTIDE SEQUENCE</scope>
    <source>
        <tissue evidence="15">Brain</tissue>
    </source>
</reference>
<dbReference type="SFLD" id="SFLDG01128">
    <property type="entry name" value="C1.4:_5'-Nucleotidase_Like"/>
    <property type="match status" value="1"/>
</dbReference>
<proteinExistence type="inferred from homology"/>
<protein>
    <recommendedName>
        <fullName evidence="14">5'-nucleotidase</fullName>
        <ecNumber evidence="14">3.1.3.5</ecNumber>
    </recommendedName>
</protein>
<comment type="subunit">
    <text evidence="4">Monomer.</text>
</comment>
<comment type="subcellular location">
    <subcellularLocation>
        <location evidence="2 14">Cytoplasm</location>
    </subcellularLocation>
</comment>
<evidence type="ECO:0000256" key="5">
    <source>
        <dbReference type="ARBA" id="ARBA00022490"/>
    </source>
</evidence>
<dbReference type="GO" id="GO:0005737">
    <property type="term" value="C:cytoplasm"/>
    <property type="evidence" value="ECO:0007669"/>
    <property type="project" value="UniProtKB-SubCell"/>
</dbReference>